<dbReference type="Proteomes" id="UP001313282">
    <property type="component" value="Unassembled WGS sequence"/>
</dbReference>
<keyword evidence="3" id="KW-1185">Reference proteome</keyword>
<organism evidence="2 3">
    <name type="scientific">Orbilia javanica</name>
    <dbReference type="NCBI Taxonomy" id="47235"/>
    <lineage>
        <taxon>Eukaryota</taxon>
        <taxon>Fungi</taxon>
        <taxon>Dikarya</taxon>
        <taxon>Ascomycota</taxon>
        <taxon>Pezizomycotina</taxon>
        <taxon>Orbiliomycetes</taxon>
        <taxon>Orbiliales</taxon>
        <taxon>Orbiliaceae</taxon>
        <taxon>Orbilia</taxon>
    </lineage>
</organism>
<reference evidence="2 3" key="1">
    <citation type="submission" date="2019-10" db="EMBL/GenBank/DDBJ databases">
        <authorList>
            <person name="Palmer J.M."/>
        </authorList>
    </citation>
    <scope>NUCLEOTIDE SEQUENCE [LARGE SCALE GENOMIC DNA]</scope>
    <source>
        <strain evidence="2 3">TWF718</strain>
    </source>
</reference>
<feature type="compositionally biased region" description="Polar residues" evidence="1">
    <location>
        <begin position="1"/>
        <end position="10"/>
    </location>
</feature>
<evidence type="ECO:0000256" key="1">
    <source>
        <dbReference type="SAM" id="MobiDB-lite"/>
    </source>
</evidence>
<comment type="caution">
    <text evidence="2">The sequence shown here is derived from an EMBL/GenBank/DDBJ whole genome shotgun (WGS) entry which is preliminary data.</text>
</comment>
<dbReference type="EMBL" id="JAVHNR010000003">
    <property type="protein sequence ID" value="KAK6347855.1"/>
    <property type="molecule type" value="Genomic_DNA"/>
</dbReference>
<proteinExistence type="predicted"/>
<protein>
    <submittedName>
        <fullName evidence="2">Uncharacterized protein</fullName>
    </submittedName>
</protein>
<evidence type="ECO:0000313" key="2">
    <source>
        <dbReference type="EMBL" id="KAK6347855.1"/>
    </source>
</evidence>
<gene>
    <name evidence="2" type="ORF">TWF718_005676</name>
</gene>
<feature type="region of interest" description="Disordered" evidence="1">
    <location>
        <begin position="1"/>
        <end position="31"/>
    </location>
</feature>
<name>A0AAN8N168_9PEZI</name>
<dbReference type="AlphaFoldDB" id="A0AAN8N168"/>
<evidence type="ECO:0000313" key="3">
    <source>
        <dbReference type="Proteomes" id="UP001313282"/>
    </source>
</evidence>
<sequence>MTNNMPSKSPSPRLIKSNANSRAKLSPESILPRLAEAPKTVGSSKGIGGVGGWALEQVECDPDGCEDRFAFEVVVRK</sequence>
<accession>A0AAN8N168</accession>